<sequence>MSRFTLFILGVALACAATAGPEAWAKLIWRAGFPQLAVPLIQDPAARAAALYDAGRYAAADSAFAAIGRSATYNRGLTLAATGDFALSVAYFDAVLFADRYDADAQHNRRVVLDLVDPVIGEARGHGRIETILSEAGIETAAFDPDDPSQPIQAAERDPARASLKRPVTGDRTAAADDSWLDTLADAPGEYLKGRLAAEMDRRRAAGEAHREEADRW</sequence>
<protein>
    <submittedName>
        <fullName evidence="3">TPR repeat-containing protein</fullName>
    </submittedName>
</protein>
<evidence type="ECO:0000313" key="3">
    <source>
        <dbReference type="EMBL" id="KHQ54632.1"/>
    </source>
</evidence>
<dbReference type="RefSeq" id="WP_043136909.1">
    <property type="nucleotide sequence ID" value="NZ_JSUQ01000002.1"/>
</dbReference>
<feature type="signal peptide" evidence="2">
    <location>
        <begin position="1"/>
        <end position="19"/>
    </location>
</feature>
<accession>A0A0B3S2X8</accession>
<evidence type="ECO:0000256" key="1">
    <source>
        <dbReference type="SAM" id="MobiDB-lite"/>
    </source>
</evidence>
<dbReference type="PROSITE" id="PS51257">
    <property type="entry name" value="PROKAR_LIPOPROTEIN"/>
    <property type="match status" value="1"/>
</dbReference>
<dbReference type="Proteomes" id="UP000030960">
    <property type="component" value="Unassembled WGS sequence"/>
</dbReference>
<keyword evidence="2" id="KW-0732">Signal</keyword>
<evidence type="ECO:0000313" key="4">
    <source>
        <dbReference type="Proteomes" id="UP000030960"/>
    </source>
</evidence>
<organism evidence="3 4">
    <name type="scientific">Mameliella alba</name>
    <dbReference type="NCBI Taxonomy" id="561184"/>
    <lineage>
        <taxon>Bacteria</taxon>
        <taxon>Pseudomonadati</taxon>
        <taxon>Pseudomonadota</taxon>
        <taxon>Alphaproteobacteria</taxon>
        <taxon>Rhodobacterales</taxon>
        <taxon>Roseobacteraceae</taxon>
        <taxon>Mameliella</taxon>
    </lineage>
</organism>
<feature type="chain" id="PRO_5002098823" evidence="2">
    <location>
        <begin position="20"/>
        <end position="217"/>
    </location>
</feature>
<evidence type="ECO:0000256" key="2">
    <source>
        <dbReference type="SAM" id="SignalP"/>
    </source>
</evidence>
<dbReference type="STRING" id="561184.SAMN05216376_107280"/>
<proteinExistence type="predicted"/>
<dbReference type="OrthoDB" id="5801125at2"/>
<dbReference type="InterPro" id="IPR011990">
    <property type="entry name" value="TPR-like_helical_dom_sf"/>
</dbReference>
<dbReference type="Gene3D" id="1.25.40.10">
    <property type="entry name" value="Tetratricopeptide repeat domain"/>
    <property type="match status" value="1"/>
</dbReference>
<comment type="caution">
    <text evidence="3">The sequence shown here is derived from an EMBL/GenBank/DDBJ whole genome shotgun (WGS) entry which is preliminary data.</text>
</comment>
<dbReference type="EMBL" id="JSUQ01000002">
    <property type="protein sequence ID" value="KHQ54632.1"/>
    <property type="molecule type" value="Genomic_DNA"/>
</dbReference>
<feature type="region of interest" description="Disordered" evidence="1">
    <location>
        <begin position="195"/>
        <end position="217"/>
    </location>
</feature>
<name>A0A0B3S2X8_9RHOB</name>
<reference evidence="3 4" key="1">
    <citation type="submission" date="2014-10" db="EMBL/GenBank/DDBJ databases">
        <title>Genome sequence of Ponticoccus sp. strain UMTAT08 isolated from clonal culture of toxic dinoflagellate Alexandrium tamiyavanichii.</title>
        <authorList>
            <person name="Gan H.Y."/>
            <person name="Muhd D.-D."/>
            <person name="Mohd Noor M.E."/>
            <person name="Yeong Y.S."/>
            <person name="Usup G."/>
        </authorList>
    </citation>
    <scope>NUCLEOTIDE SEQUENCE [LARGE SCALE GENOMIC DNA]</scope>
    <source>
        <strain evidence="3 4">UMTAT08</strain>
    </source>
</reference>
<keyword evidence="4" id="KW-1185">Reference proteome</keyword>
<gene>
    <name evidence="3" type="ORF">OA50_00466</name>
</gene>
<feature type="region of interest" description="Disordered" evidence="1">
    <location>
        <begin position="141"/>
        <end position="180"/>
    </location>
</feature>
<dbReference type="PATRIC" id="fig|1515334.3.peg.472"/>
<dbReference type="AlphaFoldDB" id="A0A0B3S2X8"/>